<evidence type="ECO:0000256" key="1">
    <source>
        <dbReference type="SAM" id="MobiDB-lite"/>
    </source>
</evidence>
<gene>
    <name evidence="2" type="ORF">O3P69_013212</name>
</gene>
<evidence type="ECO:0000313" key="2">
    <source>
        <dbReference type="EMBL" id="KAK8393014.1"/>
    </source>
</evidence>
<name>A0AAW0TZ26_SCYPA</name>
<keyword evidence="3" id="KW-1185">Reference proteome</keyword>
<feature type="compositionally biased region" description="Basic and acidic residues" evidence="1">
    <location>
        <begin position="273"/>
        <end position="285"/>
    </location>
</feature>
<dbReference type="AlphaFoldDB" id="A0AAW0TZ26"/>
<dbReference type="EMBL" id="JARAKH010000021">
    <property type="protein sequence ID" value="KAK8393014.1"/>
    <property type="molecule type" value="Genomic_DNA"/>
</dbReference>
<proteinExistence type="predicted"/>
<evidence type="ECO:0000313" key="3">
    <source>
        <dbReference type="Proteomes" id="UP001487740"/>
    </source>
</evidence>
<accession>A0AAW0TZ26</accession>
<organism evidence="2 3">
    <name type="scientific">Scylla paramamosain</name>
    <name type="common">Mud crab</name>
    <dbReference type="NCBI Taxonomy" id="85552"/>
    <lineage>
        <taxon>Eukaryota</taxon>
        <taxon>Metazoa</taxon>
        <taxon>Ecdysozoa</taxon>
        <taxon>Arthropoda</taxon>
        <taxon>Crustacea</taxon>
        <taxon>Multicrustacea</taxon>
        <taxon>Malacostraca</taxon>
        <taxon>Eumalacostraca</taxon>
        <taxon>Eucarida</taxon>
        <taxon>Decapoda</taxon>
        <taxon>Pleocyemata</taxon>
        <taxon>Brachyura</taxon>
        <taxon>Eubrachyura</taxon>
        <taxon>Portunoidea</taxon>
        <taxon>Portunidae</taxon>
        <taxon>Portuninae</taxon>
        <taxon>Scylla</taxon>
    </lineage>
</organism>
<dbReference type="Proteomes" id="UP001487740">
    <property type="component" value="Unassembled WGS sequence"/>
</dbReference>
<protein>
    <submittedName>
        <fullName evidence="2">Uncharacterized protein</fullName>
    </submittedName>
</protein>
<feature type="compositionally biased region" description="Basic and acidic residues" evidence="1">
    <location>
        <begin position="320"/>
        <end position="334"/>
    </location>
</feature>
<feature type="region of interest" description="Disordered" evidence="1">
    <location>
        <begin position="43"/>
        <end position="94"/>
    </location>
</feature>
<reference evidence="2 3" key="1">
    <citation type="submission" date="2023-03" db="EMBL/GenBank/DDBJ databases">
        <title>High-quality genome of Scylla paramamosain provides insights in environmental adaptation.</title>
        <authorList>
            <person name="Zhang L."/>
        </authorList>
    </citation>
    <scope>NUCLEOTIDE SEQUENCE [LARGE SCALE GENOMIC DNA]</scope>
    <source>
        <strain evidence="2">LZ_2023a</strain>
        <tissue evidence="2">Muscle</tissue>
    </source>
</reference>
<feature type="region of interest" description="Disordered" evidence="1">
    <location>
        <begin position="270"/>
        <end position="345"/>
    </location>
</feature>
<feature type="compositionally biased region" description="Polar residues" evidence="1">
    <location>
        <begin position="297"/>
        <end position="314"/>
    </location>
</feature>
<sequence>MPRCFVVILCQELRISGSWTSRKVSRKPGGVEQSSCCLVANMESRQSNSSTSTAPSLPPSPTPSSSSSPSPSPPRNRKLACSLSSSLPPSPPSPETLADELYTLPLVSSIYEMVSAVHAKLSRVVPFFAIVSAWLTSVAAAVVRCFSQWRLVRILAVTVEKAMMWALGTARGKYQLRPEELAQRFVRRVRKEVVRATTSVASHPMGRLPWRVTLTATGRTCHFLETLKFDERQPCLGEVFIIGRLQQVYNRTITGLTVRLRTCHCALQGLQGPREDGTKDPDNCNKKRKHHDDNEDSLASGSCSDEDSVTNSKSVPGEDDVNRHTEDGAEETRKPPVAIKVTSYD</sequence>
<comment type="caution">
    <text evidence="2">The sequence shown here is derived from an EMBL/GenBank/DDBJ whole genome shotgun (WGS) entry which is preliminary data.</text>
</comment>